<dbReference type="EMBL" id="BAAALD010000048">
    <property type="protein sequence ID" value="GAA1098820.1"/>
    <property type="molecule type" value="Genomic_DNA"/>
</dbReference>
<comment type="caution">
    <text evidence="2">The sequence shown here is derived from an EMBL/GenBank/DDBJ whole genome shotgun (WGS) entry which is preliminary data.</text>
</comment>
<evidence type="ECO:0000313" key="2">
    <source>
        <dbReference type="EMBL" id="GAA1098820.1"/>
    </source>
</evidence>
<organism evidence="2 3">
    <name type="scientific">Kitasatospora arboriphila</name>
    <dbReference type="NCBI Taxonomy" id="258052"/>
    <lineage>
        <taxon>Bacteria</taxon>
        <taxon>Bacillati</taxon>
        <taxon>Actinomycetota</taxon>
        <taxon>Actinomycetes</taxon>
        <taxon>Kitasatosporales</taxon>
        <taxon>Streptomycetaceae</taxon>
        <taxon>Kitasatospora</taxon>
    </lineage>
</organism>
<evidence type="ECO:0000313" key="3">
    <source>
        <dbReference type="Proteomes" id="UP001499987"/>
    </source>
</evidence>
<keyword evidence="1" id="KW-0732">Signal</keyword>
<feature type="chain" id="PRO_5047244529" evidence="1">
    <location>
        <begin position="22"/>
        <end position="216"/>
    </location>
</feature>
<name>A0ABP4E973_9ACTN</name>
<evidence type="ECO:0000256" key="1">
    <source>
        <dbReference type="SAM" id="SignalP"/>
    </source>
</evidence>
<keyword evidence="3" id="KW-1185">Reference proteome</keyword>
<accession>A0ABP4E973</accession>
<reference evidence="3" key="1">
    <citation type="journal article" date="2019" name="Int. J. Syst. Evol. Microbiol.">
        <title>The Global Catalogue of Microorganisms (GCM) 10K type strain sequencing project: providing services to taxonomists for standard genome sequencing and annotation.</title>
        <authorList>
            <consortium name="The Broad Institute Genomics Platform"/>
            <consortium name="The Broad Institute Genome Sequencing Center for Infectious Disease"/>
            <person name="Wu L."/>
            <person name="Ma J."/>
        </authorList>
    </citation>
    <scope>NUCLEOTIDE SEQUENCE [LARGE SCALE GENOMIC DNA]</scope>
    <source>
        <strain evidence="3">JCM 13002</strain>
    </source>
</reference>
<dbReference type="InterPro" id="IPR046029">
    <property type="entry name" value="DUF5987"/>
</dbReference>
<proteinExistence type="predicted"/>
<gene>
    <name evidence="2" type="ORF">GCM10009663_47060</name>
</gene>
<sequence length="216" mass="22293">MPLLDRRGLLKALAAATAVLAAGPPSLASAGAAAPGAWTVQSLEAFADTLVPGQRRHPGDLPIAGAVTGPGAVQAGAVQVLVSPDLPLGPWLPEIAALLDARALARAATHLLWLPPGWPPFVGLPFDHRTALVTGLFEPGEVDRPVWQVLALLVGLAFDTAAHQHTTTAIATGHPGLAWIGFPPPDADGLWRFPAHSYDRPLADLHPRTTASGSPA</sequence>
<dbReference type="Pfam" id="PF19449">
    <property type="entry name" value="DUF5987"/>
    <property type="match status" value="1"/>
</dbReference>
<dbReference type="Proteomes" id="UP001499987">
    <property type="component" value="Unassembled WGS sequence"/>
</dbReference>
<feature type="signal peptide" evidence="1">
    <location>
        <begin position="1"/>
        <end position="21"/>
    </location>
</feature>
<dbReference type="RefSeq" id="WP_344625640.1">
    <property type="nucleotide sequence ID" value="NZ_BAAALD010000048.1"/>
</dbReference>
<dbReference type="PROSITE" id="PS51318">
    <property type="entry name" value="TAT"/>
    <property type="match status" value="1"/>
</dbReference>
<protein>
    <submittedName>
        <fullName evidence="2">DUF5987 family protein</fullName>
    </submittedName>
</protein>
<dbReference type="InterPro" id="IPR006311">
    <property type="entry name" value="TAT_signal"/>
</dbReference>